<gene>
    <name evidence="1" type="ORF">GXP70_03240</name>
</gene>
<evidence type="ECO:0000313" key="2">
    <source>
        <dbReference type="Proteomes" id="UP000476064"/>
    </source>
</evidence>
<dbReference type="RefSeq" id="WP_162355137.1">
    <property type="nucleotide sequence ID" value="NZ_CP048209.1"/>
</dbReference>
<dbReference type="KEGG" id="plyc:GXP70_03240"/>
<dbReference type="EMBL" id="CP048209">
    <property type="protein sequence ID" value="QHT59069.1"/>
    <property type="molecule type" value="Genomic_DNA"/>
</dbReference>
<dbReference type="Pfam" id="PF14903">
    <property type="entry name" value="WG_beta_rep"/>
    <property type="match status" value="2"/>
</dbReference>
<dbReference type="PANTHER" id="PTHR37841:SF1">
    <property type="entry name" value="DUF3298 DOMAIN-CONTAINING PROTEIN"/>
    <property type="match status" value="1"/>
</dbReference>
<organism evidence="1 2">
    <name type="scientific">Paenibacillus lycopersici</name>
    <dbReference type="NCBI Taxonomy" id="2704462"/>
    <lineage>
        <taxon>Bacteria</taxon>
        <taxon>Bacillati</taxon>
        <taxon>Bacillota</taxon>
        <taxon>Bacilli</taxon>
        <taxon>Bacillales</taxon>
        <taxon>Paenibacillaceae</taxon>
        <taxon>Paenibacillus</taxon>
    </lineage>
</organism>
<protein>
    <submittedName>
        <fullName evidence="1">WG repeat-containing protein</fullName>
    </submittedName>
</protein>
<name>A0A6C0FVT4_9BACL</name>
<dbReference type="Proteomes" id="UP000476064">
    <property type="component" value="Chromosome"/>
</dbReference>
<accession>A0A6C0FVT4</accession>
<proteinExistence type="predicted"/>
<evidence type="ECO:0000313" key="1">
    <source>
        <dbReference type="EMBL" id="QHT59069.1"/>
    </source>
</evidence>
<keyword evidence="2" id="KW-1185">Reference proteome</keyword>
<reference evidence="1 2" key="1">
    <citation type="submission" date="2020-01" db="EMBL/GenBank/DDBJ databases">
        <title>Paenibacillus sp. nov., isolated from tomato rhizosphere.</title>
        <authorList>
            <person name="Weon H.-Y."/>
            <person name="Lee S.A."/>
        </authorList>
    </citation>
    <scope>NUCLEOTIDE SEQUENCE [LARGE SCALE GENOMIC DNA]</scope>
    <source>
        <strain evidence="1 2">12200R-189</strain>
    </source>
</reference>
<dbReference type="PANTHER" id="PTHR37841">
    <property type="entry name" value="GLR2918 PROTEIN"/>
    <property type="match status" value="1"/>
</dbReference>
<dbReference type="AlphaFoldDB" id="A0A6C0FVT4"/>
<dbReference type="InterPro" id="IPR032774">
    <property type="entry name" value="WG_beta_rep"/>
</dbReference>
<sequence length="115" mass="12882">MHHHLRRFHHGIAPVVWKDAFIFINKKGKLVIPAHYEETTAFSEGLAVVKTEVGAWAGSPDQWAYIDPQGRLAVQPAAYDYAAPFAGGLAQVYFDIFRDPGHIDKQGTTIWHPSE</sequence>